<feature type="region of interest" description="Disordered" evidence="1">
    <location>
        <begin position="1837"/>
        <end position="1859"/>
    </location>
</feature>
<sequence length="1859" mass="206339">MLEVHVSELNMRVSYNDIMLFLAILKSLPTQAGIKGEGMTTSPVSSSKKSSPSRIKAVFKPNEDVVNNLTELGYSRNDVIHALGINNGDVTRAGSWLVDHATLQPNAKRHMVPIRRRIPFDVARISVKVDVARVCLIDDCAEDCDVPLAEFAVHALQVRQGVDSKFERSLKDAIYGQMGSSTFKLTGDYYNRMLSLWEPFLEPWRCNISWQHEKSRSNQSRSGTWNLKVEASDRFDVSVTSALIDTVKKTKSTWQSDYELSTDGSKAKSSQSATSKRIRHPFVPYVIRNLTGCPLKFATQTAALHETDIVASAHRLSSAFSDSDWTEVQPGEDVSFHFATSHEKQRHKRTGLLKLHQIRVKVGEWKTLQPVTVSRVGVYFRHAFTQINKSSKVYESPVPVRVVFSVALEGSAQKVVTVRSALAVKSRVKIPIQIQLEKQDGVDTSIMAMPTLDPGETQYIPLSMTSFAMRLRPRVQKHGSYYYSTTQIRWQTCTGDTKEEPLLVECKPSQPAGEAMPFHFAVCIQQKGFPSYEEVYEMLAEQGEVMEHEFSEWSTNLLPHLPGHTVIILPPVVISNLLPCDLSYYVKNTSVEGTLKPGMDATPHVVSLLADEDNQPQSLIIGCLLENFKSCRELIVPATIKNFQMRMLIKDYNDQTLILNVRILWRLNCSVKISVMAGYWIVNTTGLPIIVRQDGCQQIAAGQYDTHEQARSLQPLLFSYAHRENTYLCTMRLGKKAQMETLTGKPRPGWNDDSNGGMRAIPSFCERFSTDGGSCTRNLKMVTHDGTPNREFYIGISVRRGWGRYLHTHIVTVAPRFLLINRTKSKRLSFAQRHTISYTTDSAGTNFHLTIVPGSSVVFHWPRVDLDTLLCVRLADEPSCHWSGGFFIDRTDAFHVAIRLASGRSGLIHEDVHPLAPHCIFLSVEVTLVNATYCISLSDADPSLVPPPLRIDNVSSAPVIFKQVGTDEGYNTEVPAETQLAYACDEPSFPYHLQCSVKGSSQQVTLDMSNIGFEKQLYYENFIYITVGLSPHQTFYSSQHNSGDILVLDVQAAHRGGHVITLQPLRTGKRSQLWRMTSDGRIFHVGSSPPDKDAPSKAPSSQRNLGLVLDIGEMAFAVGRSLDDGIPLALKQTDERRRSTQTWSFGEDGRLHCRHKNLCARAGDLRVGSVVVLATFNDQRVPLPNELCSRHKMISGSGVLSLKVVRDGPTRVLRVVDIRQKRAGIFSKESDWTVLESDKYVTNERNGEASVQPGAKFTASLSMSKGVGISLVSNTPEELLYLTMNGVQMEVSVVPGEQIFSLRIQKLQIDNQLLDGHPAVMLCPRNATTSFTSSSRSDSSSTDPLISVRAVRQPSSSRLYQIFKSFSIDVGRLTVQIEERLLLKLLHFVGYGPASSGRDSEVLDEAKMDLNRAICNVMDDSVATATRFYFDTIRLSAAPMRLSVITTSRLIPELKAVKRALRFSLVQFERAPVAIQAYAKRHLFETVAFILADFSKHLRDQLKGQAAKILGSVDFLGNPIGLLTDVRAGMTGLAKGNLPNMVKHITHGISDSTAKVVSTLSGGLGEITMDEDYEDKRRAIQSNAKNAGGHVVAGLQGFMAGMIGGLTSVITQPVRGAQSDGTRGFIKGIGKGLVGTVTKPVTGVLDLASESASAVREISVSSDQVYKRARPVRCCHTFQGCLQVYSETQANGQQFLYALNRNDFSEHFYSLNKLSFPHHDNMLVLITSHKVYFVKDSEPDPDHVVLEVEYSNLINVRILPVHSDQPHSSIRTHDGDKVLLELTVKQTSSSAPVSFHAQSSSVNSRPVSKPRVVCHSSTVAERVCQQVNYAKTIASEQTETLDCDPDEEEAEDRSFDLEV</sequence>
<dbReference type="InterPro" id="IPR026847">
    <property type="entry name" value="VPS13"/>
</dbReference>
<dbReference type="Gene3D" id="1.10.8.10">
    <property type="entry name" value="DNA helicase RuvA subunit, C-terminal domain"/>
    <property type="match status" value="1"/>
</dbReference>
<dbReference type="Pfam" id="PF25033">
    <property type="entry name" value="VPS13_M"/>
    <property type="match status" value="1"/>
</dbReference>
<evidence type="ECO:0000259" key="2">
    <source>
        <dbReference type="PROSITE" id="PS50030"/>
    </source>
</evidence>
<evidence type="ECO:0000313" key="3">
    <source>
        <dbReference type="EMBL" id="CAB3267626.1"/>
    </source>
</evidence>
<dbReference type="GO" id="GO:0045053">
    <property type="term" value="P:protein retention in Golgi apparatus"/>
    <property type="evidence" value="ECO:0007669"/>
    <property type="project" value="TreeGrafter"/>
</dbReference>
<dbReference type="SUPFAM" id="SSF50370">
    <property type="entry name" value="Ricin B-like lectins"/>
    <property type="match status" value="1"/>
</dbReference>
<dbReference type="Gene3D" id="2.80.10.50">
    <property type="match status" value="1"/>
</dbReference>
<dbReference type="EMBL" id="LR791764">
    <property type="protein sequence ID" value="CAB3267626.1"/>
    <property type="molecule type" value="mRNA"/>
</dbReference>
<evidence type="ECO:0000256" key="1">
    <source>
        <dbReference type="SAM" id="MobiDB-lite"/>
    </source>
</evidence>
<proteinExistence type="evidence at transcript level"/>
<dbReference type="InterPro" id="IPR009543">
    <property type="entry name" value="VPS13_VAB"/>
</dbReference>
<dbReference type="InterPro" id="IPR015940">
    <property type="entry name" value="UBA"/>
</dbReference>
<dbReference type="Pfam" id="PF25037">
    <property type="entry name" value="VPS13_C"/>
    <property type="match status" value="1"/>
</dbReference>
<dbReference type="InterPro" id="IPR056747">
    <property type="entry name" value="VPS13-like_M"/>
</dbReference>
<dbReference type="SUPFAM" id="SSF46934">
    <property type="entry name" value="UBA-like"/>
    <property type="match status" value="1"/>
</dbReference>
<dbReference type="GO" id="GO:0006623">
    <property type="term" value="P:protein targeting to vacuole"/>
    <property type="evidence" value="ECO:0007669"/>
    <property type="project" value="TreeGrafter"/>
</dbReference>
<protein>
    <submittedName>
        <fullName evidence="3">Vacuolar protein sorting-associated protein 13D</fullName>
    </submittedName>
</protein>
<dbReference type="InterPro" id="IPR056748">
    <property type="entry name" value="VPS13-like_C"/>
</dbReference>
<gene>
    <name evidence="3" type="primary">Vps13d-004</name>
</gene>
<dbReference type="GO" id="GO:0007005">
    <property type="term" value="P:mitochondrion organization"/>
    <property type="evidence" value="ECO:0007669"/>
    <property type="project" value="TreeGrafter"/>
</dbReference>
<dbReference type="Pfam" id="PF25036">
    <property type="entry name" value="VPS13_VAB"/>
    <property type="match status" value="1"/>
</dbReference>
<name>A0A6F9DXC9_9ASCI</name>
<dbReference type="PANTHER" id="PTHR16166">
    <property type="entry name" value="VACUOLAR PROTEIN SORTING-ASSOCIATED PROTEIN VPS13"/>
    <property type="match status" value="1"/>
</dbReference>
<organism evidence="3">
    <name type="scientific">Phallusia mammillata</name>
    <dbReference type="NCBI Taxonomy" id="59560"/>
    <lineage>
        <taxon>Eukaryota</taxon>
        <taxon>Metazoa</taxon>
        <taxon>Chordata</taxon>
        <taxon>Tunicata</taxon>
        <taxon>Ascidiacea</taxon>
        <taxon>Phlebobranchia</taxon>
        <taxon>Ascidiidae</taxon>
        <taxon>Phallusia</taxon>
    </lineage>
</organism>
<dbReference type="PROSITE" id="PS50231">
    <property type="entry name" value="RICIN_B_LECTIN"/>
    <property type="match status" value="1"/>
</dbReference>
<dbReference type="PANTHER" id="PTHR16166:SF141">
    <property type="entry name" value="INTERMEMBRANE LIPID TRANSFER PROTEIN VPS13D"/>
    <property type="match status" value="1"/>
</dbReference>
<dbReference type="PROSITE" id="PS50030">
    <property type="entry name" value="UBA"/>
    <property type="match status" value="1"/>
</dbReference>
<feature type="compositionally biased region" description="Acidic residues" evidence="1">
    <location>
        <begin position="1839"/>
        <end position="1851"/>
    </location>
</feature>
<dbReference type="SMART" id="SM00165">
    <property type="entry name" value="UBA"/>
    <property type="match status" value="1"/>
</dbReference>
<feature type="domain" description="UBA" evidence="2">
    <location>
        <begin position="60"/>
        <end position="100"/>
    </location>
</feature>
<reference evidence="3" key="1">
    <citation type="submission" date="2020-04" db="EMBL/GenBank/DDBJ databases">
        <authorList>
            <person name="Neveu A P."/>
        </authorList>
    </citation>
    <scope>NUCLEOTIDE SEQUENCE</scope>
    <source>
        <tissue evidence="3">Whole embryo</tissue>
    </source>
</reference>
<accession>A0A6F9DXC9</accession>
<dbReference type="InterPro" id="IPR035992">
    <property type="entry name" value="Ricin_B-like_lectins"/>
</dbReference>
<dbReference type="InterPro" id="IPR009060">
    <property type="entry name" value="UBA-like_sf"/>
</dbReference>